<feature type="domain" description="ABC transporter" evidence="8">
    <location>
        <begin position="351"/>
        <end position="558"/>
    </location>
</feature>
<keyword evidence="4 11" id="KW-0067">ATP-binding</keyword>
<evidence type="ECO:0000256" key="2">
    <source>
        <dbReference type="ARBA" id="ARBA00022692"/>
    </source>
</evidence>
<dbReference type="PROSITE" id="PS50893">
    <property type="entry name" value="ABC_TRANSPORTER_2"/>
    <property type="match status" value="1"/>
</dbReference>
<dbReference type="InterPro" id="IPR003593">
    <property type="entry name" value="AAA+_ATPase"/>
</dbReference>
<dbReference type="InterPro" id="IPR036640">
    <property type="entry name" value="ABC1_TM_sf"/>
</dbReference>
<dbReference type="RefSeq" id="WP_074210523.1">
    <property type="nucleotide sequence ID" value="NZ_BJOI01000002.1"/>
</dbReference>
<sequence>MAPPAAQSNLLTPRRWLSTLARRERARLALAACFGVLSGAQTILLVVGLAWSIEQLVVHGRSPVTLVPVLLGLVVAVALRSLFLALQESLSATASLRIRQYAREQVLNKVAALGPVWMTRQQSGALATQSVEHIEALDGYFARFLPQMRIVLLLPLLIAVVVGWLDYLVAIFLLLSAPLIPLFMALVGMGAERLNKEQFASVARLSAHFVDRVRGMTTLQLFGHTRAAQQDVWYATDQYRRLSMRTLRLAFLSSAVLEFFASVAIAVVAMYVGFGLLGYIDYGPSPSLTLFSGLAVLLLAPEFFQPLRTLSQHYHDRAAALGAAESIVTILNEPDVVPTRFDAPVEPDALIELVDVEVGYGRHSAVLMGVSATIRQADVVVITGESGSGKSSLLALMAGFMAPLRGACRVRQGEQVAWLDQSPCIIQGSLADNLRLAAPDATPAAMQEALENAGLGELLAALPHGLETVVGERGVGLSGGQAQRLTLARVFLSQAPLVLLDEPTASLDSATEKSVIDALLAWSAEGRTLVMATHHPAVMAVATRHWVCRDGQLHEVAP</sequence>
<dbReference type="SUPFAM" id="SSF90123">
    <property type="entry name" value="ABC transporter transmembrane region"/>
    <property type="match status" value="1"/>
</dbReference>
<organism evidence="11 12">
    <name type="scientific">Vreelandella aquamarina</name>
    <dbReference type="NCBI Taxonomy" id="77097"/>
    <lineage>
        <taxon>Bacteria</taxon>
        <taxon>Pseudomonadati</taxon>
        <taxon>Pseudomonadota</taxon>
        <taxon>Gammaproteobacteria</taxon>
        <taxon>Oceanospirillales</taxon>
        <taxon>Halomonadaceae</taxon>
        <taxon>Vreelandella</taxon>
    </lineage>
</organism>
<evidence type="ECO:0000256" key="7">
    <source>
        <dbReference type="SAM" id="Phobius"/>
    </source>
</evidence>
<gene>
    <name evidence="10" type="ORF">SAMN04490369_102049</name>
    <name evidence="11" type="ORF">SAMN05878438_1521</name>
</gene>
<feature type="transmembrane region" description="Helical" evidence="7">
    <location>
        <begin position="65"/>
        <end position="86"/>
    </location>
</feature>
<proteinExistence type="predicted"/>
<accession>A0A1H8IQ52</accession>
<dbReference type="Proteomes" id="UP000199493">
    <property type="component" value="Unassembled WGS sequence"/>
</dbReference>
<dbReference type="Pfam" id="PF00664">
    <property type="entry name" value="ABC_membrane"/>
    <property type="match status" value="1"/>
</dbReference>
<dbReference type="GO" id="GO:0042883">
    <property type="term" value="P:cysteine transport"/>
    <property type="evidence" value="ECO:0007669"/>
    <property type="project" value="InterPro"/>
</dbReference>
<dbReference type="PROSITE" id="PS00211">
    <property type="entry name" value="ABC_TRANSPORTER_1"/>
    <property type="match status" value="1"/>
</dbReference>
<dbReference type="PROSITE" id="PS00675">
    <property type="entry name" value="SIGMA54_INTERACT_1"/>
    <property type="match status" value="1"/>
</dbReference>
<dbReference type="NCBIfam" id="TIGR02857">
    <property type="entry name" value="CydD"/>
    <property type="match status" value="1"/>
</dbReference>
<dbReference type="AlphaFoldDB" id="A0A1N6D0R4"/>
<dbReference type="GeneID" id="97275383"/>
<dbReference type="CDD" id="cd18584">
    <property type="entry name" value="ABC_6TM_AarD_CydD"/>
    <property type="match status" value="1"/>
</dbReference>
<dbReference type="InterPro" id="IPR017871">
    <property type="entry name" value="ABC_transporter-like_CS"/>
</dbReference>
<feature type="domain" description="ABC transmembrane type-1" evidence="9">
    <location>
        <begin position="29"/>
        <end position="319"/>
    </location>
</feature>
<dbReference type="GO" id="GO:0140359">
    <property type="term" value="F:ABC-type transporter activity"/>
    <property type="evidence" value="ECO:0007669"/>
    <property type="project" value="InterPro"/>
</dbReference>
<name>A0A1N6D0R4_9GAMM</name>
<dbReference type="GO" id="GO:0034040">
    <property type="term" value="F:ATPase-coupled lipid transmembrane transporter activity"/>
    <property type="evidence" value="ECO:0007669"/>
    <property type="project" value="TreeGrafter"/>
</dbReference>
<dbReference type="InterPro" id="IPR011527">
    <property type="entry name" value="ABC1_TM_dom"/>
</dbReference>
<dbReference type="Pfam" id="PF00005">
    <property type="entry name" value="ABC_tran"/>
    <property type="match status" value="1"/>
</dbReference>
<dbReference type="GO" id="GO:0005886">
    <property type="term" value="C:plasma membrane"/>
    <property type="evidence" value="ECO:0007669"/>
    <property type="project" value="UniProtKB-SubCell"/>
</dbReference>
<dbReference type="InterPro" id="IPR027417">
    <property type="entry name" value="P-loop_NTPase"/>
</dbReference>
<dbReference type="Proteomes" id="UP000185024">
    <property type="component" value="Unassembled WGS sequence"/>
</dbReference>
<feature type="transmembrane region" description="Helical" evidence="7">
    <location>
        <begin position="171"/>
        <end position="191"/>
    </location>
</feature>
<keyword evidence="5 7" id="KW-1133">Transmembrane helix</keyword>
<comment type="subcellular location">
    <subcellularLocation>
        <location evidence="1">Cell membrane</location>
        <topology evidence="1">Multi-pass membrane protein</topology>
    </subcellularLocation>
</comment>
<dbReference type="Gene3D" id="1.20.1560.10">
    <property type="entry name" value="ABC transporter type 1, transmembrane domain"/>
    <property type="match status" value="1"/>
</dbReference>
<feature type="transmembrane region" description="Helical" evidence="7">
    <location>
        <begin position="148"/>
        <end position="165"/>
    </location>
</feature>
<dbReference type="SMART" id="SM00382">
    <property type="entry name" value="AAA"/>
    <property type="match status" value="1"/>
</dbReference>
<keyword evidence="2 7" id="KW-0812">Transmembrane</keyword>
<dbReference type="Gene3D" id="3.40.50.300">
    <property type="entry name" value="P-loop containing nucleotide triphosphate hydrolases"/>
    <property type="match status" value="1"/>
</dbReference>
<dbReference type="PANTHER" id="PTHR24221:SF261">
    <property type="entry name" value="GLUTATHIONE_L-CYSTEINE TRANSPORT SYSTEM ATP-BINDING_PERMEASE PROTEIN CYDD"/>
    <property type="match status" value="1"/>
</dbReference>
<dbReference type="PROSITE" id="PS50929">
    <property type="entry name" value="ABC_TM1F"/>
    <property type="match status" value="1"/>
</dbReference>
<dbReference type="SUPFAM" id="SSF52540">
    <property type="entry name" value="P-loop containing nucleoside triphosphate hydrolases"/>
    <property type="match status" value="1"/>
</dbReference>
<dbReference type="EMBL" id="FSQX01000001">
    <property type="protein sequence ID" value="SIN64400.1"/>
    <property type="molecule type" value="Genomic_DNA"/>
</dbReference>
<evidence type="ECO:0000259" key="9">
    <source>
        <dbReference type="PROSITE" id="PS50929"/>
    </source>
</evidence>
<accession>A0A1N6D0R4</accession>
<reference evidence="10 13" key="1">
    <citation type="submission" date="2016-10" db="EMBL/GenBank/DDBJ databases">
        <authorList>
            <person name="de Groot N.N."/>
        </authorList>
    </citation>
    <scope>NUCLEOTIDE SEQUENCE [LARGE SCALE GENOMIC DNA]</scope>
    <source>
        <strain evidence="10 13">558</strain>
    </source>
</reference>
<dbReference type="PANTHER" id="PTHR24221">
    <property type="entry name" value="ATP-BINDING CASSETTE SUB-FAMILY B"/>
    <property type="match status" value="1"/>
</dbReference>
<evidence type="ECO:0000313" key="10">
    <source>
        <dbReference type="EMBL" id="SEN70549.1"/>
    </source>
</evidence>
<keyword evidence="6 7" id="KW-0472">Membrane</keyword>
<dbReference type="EMBL" id="FODB01000020">
    <property type="protein sequence ID" value="SEN70549.1"/>
    <property type="molecule type" value="Genomic_DNA"/>
</dbReference>
<dbReference type="STRING" id="77097.SAMN04490369_102049"/>
<evidence type="ECO:0000313" key="13">
    <source>
        <dbReference type="Proteomes" id="UP000199493"/>
    </source>
</evidence>
<dbReference type="InterPro" id="IPR014216">
    <property type="entry name" value="ABC_transptr_CydD"/>
</dbReference>
<evidence type="ECO:0000313" key="11">
    <source>
        <dbReference type="EMBL" id="SIN64400.1"/>
    </source>
</evidence>
<evidence type="ECO:0000259" key="8">
    <source>
        <dbReference type="PROSITE" id="PS50893"/>
    </source>
</evidence>
<evidence type="ECO:0000256" key="5">
    <source>
        <dbReference type="ARBA" id="ARBA00022989"/>
    </source>
</evidence>
<feature type="transmembrane region" description="Helical" evidence="7">
    <location>
        <begin position="28"/>
        <end position="53"/>
    </location>
</feature>
<protein>
    <submittedName>
        <fullName evidence="11">ATP-binding cassette, subfamily C, CydD</fullName>
    </submittedName>
</protein>
<evidence type="ECO:0000256" key="1">
    <source>
        <dbReference type="ARBA" id="ARBA00004651"/>
    </source>
</evidence>
<evidence type="ECO:0000313" key="12">
    <source>
        <dbReference type="Proteomes" id="UP000185024"/>
    </source>
</evidence>
<dbReference type="InterPro" id="IPR039421">
    <property type="entry name" value="Type_1_exporter"/>
</dbReference>
<dbReference type="InterPro" id="IPR025662">
    <property type="entry name" value="Sigma_54_int_dom_ATP-bd_1"/>
</dbReference>
<reference evidence="11 12" key="2">
    <citation type="submission" date="2016-11" db="EMBL/GenBank/DDBJ databases">
        <authorList>
            <person name="Jaros S."/>
            <person name="Januszkiewicz K."/>
            <person name="Wedrychowicz H."/>
        </authorList>
    </citation>
    <scope>NUCLEOTIDE SEQUENCE [LARGE SCALE GENOMIC DNA]</scope>
    <source>
        <strain evidence="11 12">ACAM 239</strain>
    </source>
</reference>
<evidence type="ECO:0000256" key="4">
    <source>
        <dbReference type="ARBA" id="ARBA00022840"/>
    </source>
</evidence>
<feature type="transmembrane region" description="Helical" evidence="7">
    <location>
        <begin position="249"/>
        <end position="274"/>
    </location>
</feature>
<dbReference type="GO" id="GO:0016887">
    <property type="term" value="F:ATP hydrolysis activity"/>
    <property type="evidence" value="ECO:0007669"/>
    <property type="project" value="InterPro"/>
</dbReference>
<evidence type="ECO:0000256" key="6">
    <source>
        <dbReference type="ARBA" id="ARBA00023136"/>
    </source>
</evidence>
<keyword evidence="3" id="KW-0547">Nucleotide-binding</keyword>
<evidence type="ECO:0000256" key="3">
    <source>
        <dbReference type="ARBA" id="ARBA00022741"/>
    </source>
</evidence>
<dbReference type="GO" id="GO:0005524">
    <property type="term" value="F:ATP binding"/>
    <property type="evidence" value="ECO:0007669"/>
    <property type="project" value="UniProtKB-KW"/>
</dbReference>
<dbReference type="InterPro" id="IPR003439">
    <property type="entry name" value="ABC_transporter-like_ATP-bd"/>
</dbReference>